<dbReference type="InterPro" id="IPR034660">
    <property type="entry name" value="DinB/YfiT-like"/>
</dbReference>
<comment type="caution">
    <text evidence="1">The sequence shown here is derived from an EMBL/GenBank/DDBJ whole genome shotgun (WGS) entry which is preliminary data.</text>
</comment>
<dbReference type="RefSeq" id="WP_239587362.1">
    <property type="nucleotide sequence ID" value="NZ_JAFBDZ010000001.1"/>
</dbReference>
<reference evidence="1 2" key="1">
    <citation type="submission" date="2021-01" db="EMBL/GenBank/DDBJ databases">
        <title>Genomic Encyclopedia of Type Strains, Phase IV (KMG-IV): sequencing the most valuable type-strain genomes for metagenomic binning, comparative biology and taxonomic classification.</title>
        <authorList>
            <person name="Goeker M."/>
        </authorList>
    </citation>
    <scope>NUCLEOTIDE SEQUENCE [LARGE SCALE GENOMIC DNA]</scope>
    <source>
        <strain evidence="1 2">DSM 24834</strain>
    </source>
</reference>
<sequence>MKTLFLIKEKEGLEKDYSILYSMMTYARKTTLDLLENISIDELDFQYNKDANSIGMLLEHMIAVEKIYQKLTFESVTEDELEEFAETLEPALSLGEKANILKGRTAESYIQELDQVRQKTLEFFSTQSTKWLYEETDWWYDEKANNFFKWFHVFEDEINHRGQIRIIKKMYKNTLQNT</sequence>
<keyword evidence="2" id="KW-1185">Reference proteome</keyword>
<dbReference type="Pfam" id="PF04978">
    <property type="entry name" value="MST"/>
    <property type="match status" value="1"/>
</dbReference>
<dbReference type="Gene3D" id="1.20.120.450">
    <property type="entry name" value="dinb family like domain"/>
    <property type="match status" value="1"/>
</dbReference>
<dbReference type="EMBL" id="JAFBDZ010000001">
    <property type="protein sequence ID" value="MBM7584153.1"/>
    <property type="molecule type" value="Genomic_DNA"/>
</dbReference>
<organism evidence="1 2">
    <name type="scientific">Rossellomorea pakistanensis</name>
    <dbReference type="NCBI Taxonomy" id="992288"/>
    <lineage>
        <taxon>Bacteria</taxon>
        <taxon>Bacillati</taxon>
        <taxon>Bacillota</taxon>
        <taxon>Bacilli</taxon>
        <taxon>Bacillales</taxon>
        <taxon>Bacillaceae</taxon>
        <taxon>Rossellomorea</taxon>
    </lineage>
</organism>
<protein>
    <submittedName>
        <fullName evidence="1">Damage-inducible protein DinB</fullName>
    </submittedName>
</protein>
<name>A0ABS2N8I9_9BACI</name>
<dbReference type="Proteomes" id="UP001646157">
    <property type="component" value="Unassembled WGS sequence"/>
</dbReference>
<proteinExistence type="predicted"/>
<evidence type="ECO:0000313" key="2">
    <source>
        <dbReference type="Proteomes" id="UP001646157"/>
    </source>
</evidence>
<dbReference type="InterPro" id="IPR007061">
    <property type="entry name" value="MST-like"/>
</dbReference>
<evidence type="ECO:0000313" key="1">
    <source>
        <dbReference type="EMBL" id="MBM7584153.1"/>
    </source>
</evidence>
<dbReference type="SUPFAM" id="SSF109854">
    <property type="entry name" value="DinB/YfiT-like putative metalloenzymes"/>
    <property type="match status" value="1"/>
</dbReference>
<gene>
    <name evidence="1" type="ORF">JOC86_000690</name>
</gene>
<accession>A0ABS2N8I9</accession>